<feature type="domain" description="Helicase C-terminal" evidence="7">
    <location>
        <begin position="474"/>
        <end position="640"/>
    </location>
</feature>
<feature type="coiled-coil region" evidence="5">
    <location>
        <begin position="951"/>
        <end position="978"/>
    </location>
</feature>
<evidence type="ECO:0000256" key="2">
    <source>
        <dbReference type="ARBA" id="ARBA00022801"/>
    </source>
</evidence>
<keyword evidence="3" id="KW-0347">Helicase</keyword>
<dbReference type="SMART" id="SM00487">
    <property type="entry name" value="DEXDc"/>
    <property type="match status" value="1"/>
</dbReference>
<dbReference type="InterPro" id="IPR024975">
    <property type="entry name" value="NOV_C"/>
</dbReference>
<evidence type="ECO:0000256" key="4">
    <source>
        <dbReference type="ARBA" id="ARBA00022840"/>
    </source>
</evidence>
<dbReference type="Pfam" id="PF00176">
    <property type="entry name" value="SNF2-rel_dom"/>
    <property type="match status" value="1"/>
</dbReference>
<comment type="caution">
    <text evidence="8">The sequence shown here is derived from an EMBL/GenBank/DDBJ whole genome shotgun (WGS) entry which is preliminary data.</text>
</comment>
<dbReference type="GO" id="GO:0005524">
    <property type="term" value="F:ATP binding"/>
    <property type="evidence" value="ECO:0007669"/>
    <property type="project" value="UniProtKB-KW"/>
</dbReference>
<evidence type="ECO:0000256" key="1">
    <source>
        <dbReference type="ARBA" id="ARBA00022741"/>
    </source>
</evidence>
<reference evidence="8 9" key="1">
    <citation type="submission" date="2020-08" db="EMBL/GenBank/DDBJ databases">
        <title>Bridging the membrane lipid divide: bacteria of the FCB group superphylum have the potential to synthesize archaeal ether lipids.</title>
        <authorList>
            <person name="Villanueva L."/>
            <person name="Von Meijenfeldt F.A.B."/>
            <person name="Westbye A.B."/>
            <person name="Yadav S."/>
            <person name="Hopmans E.C."/>
            <person name="Dutilh B.E."/>
            <person name="Sinninghe Damste J.S."/>
        </authorList>
    </citation>
    <scope>NUCLEOTIDE SEQUENCE [LARGE SCALE GENOMIC DNA]</scope>
    <source>
        <strain evidence="8">NIOZ-UU17</strain>
    </source>
</reference>
<organism evidence="8 9">
    <name type="scientific">Candidatus Desulfatibia vada</name>
    <dbReference type="NCBI Taxonomy" id="2841696"/>
    <lineage>
        <taxon>Bacteria</taxon>
        <taxon>Pseudomonadati</taxon>
        <taxon>Thermodesulfobacteriota</taxon>
        <taxon>Desulfobacteria</taxon>
        <taxon>Desulfobacterales</taxon>
        <taxon>Desulfobacterales incertae sedis</taxon>
        <taxon>Candidatus Desulfatibia</taxon>
    </lineage>
</organism>
<keyword evidence="4" id="KW-0067">ATP-binding</keyword>
<dbReference type="PROSITE" id="PS51192">
    <property type="entry name" value="HELICASE_ATP_BIND_1"/>
    <property type="match status" value="1"/>
</dbReference>
<dbReference type="GO" id="GO:0016787">
    <property type="term" value="F:hydrolase activity"/>
    <property type="evidence" value="ECO:0007669"/>
    <property type="project" value="UniProtKB-KW"/>
</dbReference>
<dbReference type="InterPro" id="IPR057342">
    <property type="entry name" value="DEXDc_RapA"/>
</dbReference>
<dbReference type="InterPro" id="IPR049730">
    <property type="entry name" value="SNF2/RAD54-like_C"/>
</dbReference>
<dbReference type="Gene3D" id="3.40.50.300">
    <property type="entry name" value="P-loop containing nucleotide triphosphate hydrolases"/>
    <property type="match status" value="1"/>
</dbReference>
<evidence type="ECO:0000256" key="5">
    <source>
        <dbReference type="SAM" id="Coils"/>
    </source>
</evidence>
<dbReference type="SMART" id="SM00490">
    <property type="entry name" value="HELICc"/>
    <property type="match status" value="1"/>
</dbReference>
<evidence type="ECO:0000259" key="6">
    <source>
        <dbReference type="PROSITE" id="PS51192"/>
    </source>
</evidence>
<proteinExistence type="predicted"/>
<evidence type="ECO:0000313" key="8">
    <source>
        <dbReference type="EMBL" id="MBC8432177.1"/>
    </source>
</evidence>
<dbReference type="InterPro" id="IPR014001">
    <property type="entry name" value="Helicase_ATP-bd"/>
</dbReference>
<dbReference type="PANTHER" id="PTHR45766">
    <property type="entry name" value="DNA ANNEALING HELICASE AND ENDONUCLEASE ZRANB3 FAMILY MEMBER"/>
    <property type="match status" value="1"/>
</dbReference>
<dbReference type="InterPro" id="IPR000330">
    <property type="entry name" value="SNF2_N"/>
</dbReference>
<dbReference type="InterPro" id="IPR001650">
    <property type="entry name" value="Helicase_C-like"/>
</dbReference>
<dbReference type="PROSITE" id="PS51194">
    <property type="entry name" value="HELICASE_CTER"/>
    <property type="match status" value="1"/>
</dbReference>
<dbReference type="Pfam" id="PF13020">
    <property type="entry name" value="NOV_C"/>
    <property type="match status" value="1"/>
</dbReference>
<protein>
    <submittedName>
        <fullName evidence="8">DUF3883 domain-containing protein</fullName>
    </submittedName>
</protein>
<keyword evidence="5" id="KW-0175">Coiled coil</keyword>
<dbReference type="EMBL" id="JACNIG010000210">
    <property type="protein sequence ID" value="MBC8432177.1"/>
    <property type="molecule type" value="Genomic_DNA"/>
</dbReference>
<dbReference type="Pfam" id="PF00271">
    <property type="entry name" value="Helicase_C"/>
    <property type="match status" value="1"/>
</dbReference>
<keyword evidence="1" id="KW-0547">Nucleotide-binding</keyword>
<dbReference type="GO" id="GO:0004386">
    <property type="term" value="F:helicase activity"/>
    <property type="evidence" value="ECO:0007669"/>
    <property type="project" value="UniProtKB-KW"/>
</dbReference>
<dbReference type="Proteomes" id="UP000605201">
    <property type="component" value="Unassembled WGS sequence"/>
</dbReference>
<dbReference type="Gene3D" id="3.40.50.10810">
    <property type="entry name" value="Tandem AAA-ATPase domain"/>
    <property type="match status" value="1"/>
</dbReference>
<dbReference type="SUPFAM" id="SSF52540">
    <property type="entry name" value="P-loop containing nucleoside triphosphate hydrolases"/>
    <property type="match status" value="2"/>
</dbReference>
<dbReference type="CDD" id="cd18011">
    <property type="entry name" value="DEXDc_RapA"/>
    <property type="match status" value="1"/>
</dbReference>
<dbReference type="AlphaFoldDB" id="A0A8J6P3J4"/>
<evidence type="ECO:0000256" key="3">
    <source>
        <dbReference type="ARBA" id="ARBA00022806"/>
    </source>
</evidence>
<dbReference type="PANTHER" id="PTHR45766:SF6">
    <property type="entry name" value="SWI_SNF-RELATED MATRIX-ASSOCIATED ACTIN-DEPENDENT REGULATOR OF CHROMATIN SUBFAMILY A-LIKE PROTEIN 1"/>
    <property type="match status" value="1"/>
</dbReference>
<name>A0A8J6P3J4_9BACT</name>
<gene>
    <name evidence="8" type="ORF">H8D96_09665</name>
</gene>
<evidence type="ECO:0000313" key="9">
    <source>
        <dbReference type="Proteomes" id="UP000605201"/>
    </source>
</evidence>
<keyword evidence="2" id="KW-0378">Hydrolase</keyword>
<accession>A0A8J6P3J4</accession>
<dbReference type="CDD" id="cd18793">
    <property type="entry name" value="SF2_C_SNF"/>
    <property type="match status" value="1"/>
</dbReference>
<feature type="domain" description="Helicase ATP-binding" evidence="6">
    <location>
        <begin position="113"/>
        <end position="282"/>
    </location>
</feature>
<sequence length="1138" mass="131120">MKKEDLKPNVIVHGPVFPEPVQVIVATPMGESIKLVGKGLNSGQVHEPVLTADQIDLLEATPEKEPFDGDPKRFRLGIEALRLSLAYEYDPYFSLSIARVDPLPHQLEAVYDYFMALPRIRFLLADDPGAGKTIMAGLLLKELKIRGLVKRALIVAPANLCFQWQREMKDKFHENFDIMRGEILRATYGSNPWQEKNQVITSVSWISRIDDARESLFRSRWDLIIVDEAHKMSAYSADKKTLAYQLGETLSTMTDHYLLMTATPHKGDPKNFCLFLELLDKDVYGDVKSLEEAMRRNSAPFYLRRIKEALVSFPDPDTGDVKKIFTNREVQTVEFKIDDDEWDFYDALTRYVEDQSIKASADDSARGRALAFTMAMLQRRFASSIYAVRRSLERMRDKRQKILDDPEAYRQEQIVKKYPEDFDELTDEEQQAIIDALESIVASIDPETLRQEIIQLNQLIVQARTLEQREVESKLVKLREVITEEGVFQNPKMKLLLFTEHKDTLDYLMGKLREWGLSVSQIHGSMKIGDRNTPGTRLYAEKEFRDETQVLVATEAAGEGINLQFCWFMINYDIPWNPVRLEQRMGRIHRYGQEHDCLIYNFAAINTREGRVLQKLLDRLKEIRKELGTDQVFDVVGEVFPANLLEKMFRDMYAKRTDVPDIEARIVKDIDAERFRAITESTLEGLAKRQLNLSAIIGRSAEARERRLVPEVIEGFFIDAGPLTGIHPKEIGKDSHIYKIGRIPRNLWPIGERLEPRFGKLGRDYRQVVFDKMLLSKDPTSEWVTPGHPLFEVVREEVNERVREDLQRGSVFFDLHHNEPYRLDVFSASVKDGKGYPLHRRLFVVEVNIDGSMSVRQPTIFLDLALAPRGTTAPEGAGLPDRQAAEQILIEKALNPFLFVTAAERKRETEIISQHIEISLNELIHRQNLRMAELLEQQQQDEKSPLLAANIKQVEDRIDELNGRLERRREELDKERQCMIGDIQFLGRAWVLPHPERTSPRISPMVKDDKIEKIAIESVIAYERGHGREPESVEDQNRGFDLISRKPHPEDPKTATAVRFIEVKGRSAIGEVALTTNEYKTAERLKSDYWLYVVFNCASKPEVHVIQNPVRLEWKPLVKIEHYHLEGKAILGDSHPEA</sequence>
<evidence type="ECO:0000259" key="7">
    <source>
        <dbReference type="PROSITE" id="PS51194"/>
    </source>
</evidence>
<dbReference type="InterPro" id="IPR027417">
    <property type="entry name" value="P-loop_NTPase"/>
</dbReference>
<dbReference type="InterPro" id="IPR038718">
    <property type="entry name" value="SNF2-like_sf"/>
</dbReference>